<evidence type="ECO:0000313" key="2">
    <source>
        <dbReference type="Proteomes" id="UP000887159"/>
    </source>
</evidence>
<dbReference type="Proteomes" id="UP000887159">
    <property type="component" value="Unassembled WGS sequence"/>
</dbReference>
<sequence length="136" mass="15145">MYRKENRSLCPSSAMNSVLDFSSKDSRPLNIDTVSVLTRFSLPHNDMSKISPFAIHKTLIGIGGGPKSVKRLRFGNLLIETTPALQTKSFLLAKSFLNNPVTVSPHKTLNSCWALLIQRYLKVSLIRVSLRTGESQ</sequence>
<evidence type="ECO:0000313" key="1">
    <source>
        <dbReference type="EMBL" id="GFY20585.1"/>
    </source>
</evidence>
<dbReference type="EMBL" id="BMAU01021356">
    <property type="protein sequence ID" value="GFY20585.1"/>
    <property type="molecule type" value="Genomic_DNA"/>
</dbReference>
<comment type="caution">
    <text evidence="1">The sequence shown here is derived from an EMBL/GenBank/DDBJ whole genome shotgun (WGS) entry which is preliminary data.</text>
</comment>
<reference evidence="1" key="1">
    <citation type="submission" date="2020-08" db="EMBL/GenBank/DDBJ databases">
        <title>Multicomponent nature underlies the extraordinary mechanical properties of spider dragline silk.</title>
        <authorList>
            <person name="Kono N."/>
            <person name="Nakamura H."/>
            <person name="Mori M."/>
            <person name="Yoshida Y."/>
            <person name="Ohtoshi R."/>
            <person name="Malay A.D."/>
            <person name="Moran D.A.P."/>
            <person name="Tomita M."/>
            <person name="Numata K."/>
            <person name="Arakawa K."/>
        </authorList>
    </citation>
    <scope>NUCLEOTIDE SEQUENCE</scope>
</reference>
<organism evidence="1 2">
    <name type="scientific">Trichonephila clavipes</name>
    <name type="common">Golden silk orbweaver</name>
    <name type="synonym">Nephila clavipes</name>
    <dbReference type="NCBI Taxonomy" id="2585209"/>
    <lineage>
        <taxon>Eukaryota</taxon>
        <taxon>Metazoa</taxon>
        <taxon>Ecdysozoa</taxon>
        <taxon>Arthropoda</taxon>
        <taxon>Chelicerata</taxon>
        <taxon>Arachnida</taxon>
        <taxon>Araneae</taxon>
        <taxon>Araneomorphae</taxon>
        <taxon>Entelegynae</taxon>
        <taxon>Araneoidea</taxon>
        <taxon>Nephilidae</taxon>
        <taxon>Trichonephila</taxon>
    </lineage>
</organism>
<accession>A0A8X6VSY2</accession>
<name>A0A8X6VSY2_TRICX</name>
<proteinExistence type="predicted"/>
<gene>
    <name evidence="1" type="primary">AVEN_142886_1</name>
    <name evidence="1" type="ORF">TNCV_1118191</name>
</gene>
<protein>
    <submittedName>
        <fullName evidence="1">Uncharacterized protein</fullName>
    </submittedName>
</protein>
<keyword evidence="2" id="KW-1185">Reference proteome</keyword>
<dbReference type="AlphaFoldDB" id="A0A8X6VSY2"/>